<sequence length="37" mass="4481">MIRGCFNPKWMAMHFFATFPKVFKSFILFFYKLGKLS</sequence>
<gene>
    <name evidence="2" type="ORF">DK880_00626</name>
</gene>
<dbReference type="AlphaFoldDB" id="A0A2Z3LCQ2"/>
<organism evidence="2 3">
    <name type="scientific">Candidatus Cardinium hertigii</name>
    <dbReference type="NCBI Taxonomy" id="247481"/>
    <lineage>
        <taxon>Bacteria</taxon>
        <taxon>Pseudomonadati</taxon>
        <taxon>Bacteroidota</taxon>
        <taxon>Cytophagia</taxon>
        <taxon>Cytophagales</taxon>
        <taxon>Amoebophilaceae</taxon>
        <taxon>Candidatus Cardinium</taxon>
    </lineage>
</organism>
<protein>
    <submittedName>
        <fullName evidence="2">Uncharacterized protein</fullName>
    </submittedName>
</protein>
<keyword evidence="3" id="KW-1185">Reference proteome</keyword>
<feature type="transmembrane region" description="Helical" evidence="1">
    <location>
        <begin position="12"/>
        <end position="31"/>
    </location>
</feature>
<keyword evidence="1" id="KW-1133">Transmembrane helix</keyword>
<dbReference type="EMBL" id="CP029619">
    <property type="protein sequence ID" value="AWN81942.1"/>
    <property type="molecule type" value="Genomic_DNA"/>
</dbReference>
<evidence type="ECO:0000313" key="2">
    <source>
        <dbReference type="EMBL" id="AWN81942.1"/>
    </source>
</evidence>
<dbReference type="KEGG" id="cher:DK880_00626"/>
<accession>A0A2Z3LCQ2</accession>
<reference evidence="2 3" key="1">
    <citation type="submission" date="2018-05" db="EMBL/GenBank/DDBJ databases">
        <title>Candidatus Cardinium hertigii Genome Assembly.</title>
        <authorList>
            <person name="Showmaker K.C."/>
            <person name="Walden K.O."/>
            <person name="Fields C.J."/>
            <person name="Lambert K.N."/>
            <person name="Hudson M.E."/>
        </authorList>
    </citation>
    <scope>NUCLEOTIDE SEQUENCE [LARGE SCALE GENOMIC DNA]</scope>
    <source>
        <strain evidence="3">cHgTN10</strain>
    </source>
</reference>
<keyword evidence="1" id="KW-0472">Membrane</keyword>
<name>A0A2Z3LCQ2_9BACT</name>
<dbReference type="Proteomes" id="UP000245872">
    <property type="component" value="Chromosome"/>
</dbReference>
<keyword evidence="1" id="KW-0812">Transmembrane</keyword>
<evidence type="ECO:0000256" key="1">
    <source>
        <dbReference type="SAM" id="Phobius"/>
    </source>
</evidence>
<evidence type="ECO:0000313" key="3">
    <source>
        <dbReference type="Proteomes" id="UP000245872"/>
    </source>
</evidence>
<proteinExistence type="predicted"/>